<dbReference type="CDD" id="cd04905">
    <property type="entry name" value="ACT_CM-PDT"/>
    <property type="match status" value="1"/>
</dbReference>
<comment type="pathway">
    <text evidence="1 9">Amino-acid biosynthesis; L-phenylalanine biosynthesis; phenylpyruvate from prephenate: step 1/1.</text>
</comment>
<feature type="domain" description="ACT" evidence="11">
    <location>
        <begin position="195"/>
        <end position="272"/>
    </location>
</feature>
<dbReference type="GO" id="GO:0004664">
    <property type="term" value="F:prephenate dehydratase activity"/>
    <property type="evidence" value="ECO:0007669"/>
    <property type="project" value="UniProtKB-UniRule"/>
</dbReference>
<gene>
    <name evidence="9 12" type="primary">pheA</name>
    <name evidence="13" type="ORF">B9R14_01560</name>
    <name evidence="12" type="ORF">HVS_01325</name>
</gene>
<dbReference type="InterPro" id="IPR018528">
    <property type="entry name" value="Preph_deHydtase_CS"/>
</dbReference>
<dbReference type="Pfam" id="PF00800">
    <property type="entry name" value="PDT"/>
    <property type="match status" value="1"/>
</dbReference>
<evidence type="ECO:0000313" key="13">
    <source>
        <dbReference type="EMBL" id="PQQ65580.1"/>
    </source>
</evidence>
<dbReference type="OrthoDB" id="9802281at2"/>
<dbReference type="GO" id="GO:0005737">
    <property type="term" value="C:cytoplasm"/>
    <property type="evidence" value="ECO:0007669"/>
    <property type="project" value="TreeGrafter"/>
</dbReference>
<evidence type="ECO:0000256" key="6">
    <source>
        <dbReference type="ARBA" id="ARBA00023222"/>
    </source>
</evidence>
<evidence type="ECO:0000256" key="2">
    <source>
        <dbReference type="ARBA" id="ARBA00013147"/>
    </source>
</evidence>
<dbReference type="InterPro" id="IPR001086">
    <property type="entry name" value="Preph_deHydtase"/>
</dbReference>
<dbReference type="PROSITE" id="PS00857">
    <property type="entry name" value="PREPHENATE_DEHYDR_1"/>
    <property type="match status" value="1"/>
</dbReference>
<dbReference type="AlphaFoldDB" id="A0A2K9EEC1"/>
<dbReference type="PANTHER" id="PTHR21022">
    <property type="entry name" value="PREPHENATE DEHYDRATASE P PROTEIN"/>
    <property type="match status" value="1"/>
</dbReference>
<evidence type="ECO:0000256" key="3">
    <source>
        <dbReference type="ARBA" id="ARBA00021872"/>
    </source>
</evidence>
<keyword evidence="7 9" id="KW-0456">Lyase</keyword>
<dbReference type="Proteomes" id="UP000233534">
    <property type="component" value="Chromosome"/>
</dbReference>
<evidence type="ECO:0000256" key="5">
    <source>
        <dbReference type="ARBA" id="ARBA00023141"/>
    </source>
</evidence>
<dbReference type="UniPathway" id="UPA00121">
    <property type="reaction ID" value="UER00345"/>
</dbReference>
<feature type="domain" description="Prephenate dehydratase" evidence="10">
    <location>
        <begin position="3"/>
        <end position="183"/>
    </location>
</feature>
<organism evidence="12 14">
    <name type="scientific">Acetivibrio saccincola</name>
    <dbReference type="NCBI Taxonomy" id="1677857"/>
    <lineage>
        <taxon>Bacteria</taxon>
        <taxon>Bacillati</taxon>
        <taxon>Bacillota</taxon>
        <taxon>Clostridia</taxon>
        <taxon>Eubacteriales</taxon>
        <taxon>Oscillospiraceae</taxon>
        <taxon>Acetivibrio</taxon>
    </lineage>
</organism>
<dbReference type="EMBL" id="CP025197">
    <property type="protein sequence ID" value="AUG56233.1"/>
    <property type="molecule type" value="Genomic_DNA"/>
</dbReference>
<dbReference type="InterPro" id="IPR002912">
    <property type="entry name" value="ACT_dom"/>
</dbReference>
<accession>A0A2K9EEC1</accession>
<dbReference type="SUPFAM" id="SSF53850">
    <property type="entry name" value="Periplasmic binding protein-like II"/>
    <property type="match status" value="1"/>
</dbReference>
<dbReference type="SUPFAM" id="SSF55021">
    <property type="entry name" value="ACT-like"/>
    <property type="match status" value="1"/>
</dbReference>
<dbReference type="NCBIfam" id="NF008865">
    <property type="entry name" value="PRK11898.1"/>
    <property type="match status" value="1"/>
</dbReference>
<reference evidence="13 15" key="2">
    <citation type="journal article" date="2018" name="Syst. Appl. Microbiol.">
        <title>Characterization and high-quality draft genome sequence of Herbivorax saccincola A7, an anaerobic, alkaliphilic, thermophilic, cellulolytic, and xylanolytic bacterium.</title>
        <authorList>
            <person name="Aikawa S."/>
            <person name="Baramee S."/>
            <person name="Sermsathanaswadi J."/>
            <person name="Thianheng P."/>
            <person name="Tachaapaikoon C."/>
            <person name="Shikata A."/>
            <person name="Waeonukul R."/>
            <person name="Pason P."/>
            <person name="Ratanakhanokchai K."/>
            <person name="Kosugi A."/>
        </authorList>
    </citation>
    <scope>NUCLEOTIDE SEQUENCE [LARGE SCALE GENOMIC DNA]</scope>
    <source>
        <strain evidence="13 15">A7</strain>
    </source>
</reference>
<dbReference type="Gene3D" id="3.40.190.10">
    <property type="entry name" value="Periplasmic binding protein-like II"/>
    <property type="match status" value="2"/>
</dbReference>
<evidence type="ECO:0000256" key="8">
    <source>
        <dbReference type="ARBA" id="ARBA00047848"/>
    </source>
</evidence>
<name>A0A2K9EEC1_9FIRM</name>
<evidence type="ECO:0000256" key="1">
    <source>
        <dbReference type="ARBA" id="ARBA00004741"/>
    </source>
</evidence>
<evidence type="ECO:0000259" key="11">
    <source>
        <dbReference type="PROSITE" id="PS51671"/>
    </source>
</evidence>
<keyword evidence="5 9" id="KW-0057">Aromatic amino acid biosynthesis</keyword>
<dbReference type="EMBL" id="NEMB01000003">
    <property type="protein sequence ID" value="PQQ65580.1"/>
    <property type="molecule type" value="Genomic_DNA"/>
</dbReference>
<keyword evidence="6 9" id="KW-0584">Phenylalanine biosynthesis</keyword>
<dbReference type="CDD" id="cd13633">
    <property type="entry name" value="PBP2_Sa-PDT_like"/>
    <property type="match status" value="1"/>
</dbReference>
<evidence type="ECO:0000256" key="4">
    <source>
        <dbReference type="ARBA" id="ARBA00022605"/>
    </source>
</evidence>
<dbReference type="FunFam" id="3.30.70.260:FF:000012">
    <property type="entry name" value="Prephenate dehydratase"/>
    <property type="match status" value="1"/>
</dbReference>
<dbReference type="GO" id="GO:0009094">
    <property type="term" value="P:L-phenylalanine biosynthetic process"/>
    <property type="evidence" value="ECO:0007669"/>
    <property type="project" value="UniProtKB-UniPathway"/>
</dbReference>
<proteinExistence type="predicted"/>
<dbReference type="Gene3D" id="3.30.70.260">
    <property type="match status" value="1"/>
</dbReference>
<dbReference type="Proteomes" id="UP000239720">
    <property type="component" value="Unassembled WGS sequence"/>
</dbReference>
<dbReference type="Pfam" id="PF01842">
    <property type="entry name" value="ACT"/>
    <property type="match status" value="1"/>
</dbReference>
<dbReference type="PANTHER" id="PTHR21022:SF19">
    <property type="entry name" value="PREPHENATE DEHYDRATASE-RELATED"/>
    <property type="match status" value="1"/>
</dbReference>
<evidence type="ECO:0000256" key="9">
    <source>
        <dbReference type="RuleBase" id="RU361254"/>
    </source>
</evidence>
<sequence length="278" mass="31010">MIKVGFLGPRGTFSQEAAIKYINGRDGFCECPYSTMTDLIYAVDKDEVDEAVVPIENSIEGAVSVTLDMLATDVNLKIKGEIIIAVNQNFMVKKGTKTEDIKLILSHPQAIGQCRKYLDSKFPAAAIKYVYSTAEAAREVSEGEGDMGAIGPLTAAGVYNLEVIDRAIQDNFNNLTRFVIISKKGGERKQRNKTSIVFSTANKPGSLYRILDIFNLLDINMTRIESRPVKDKLGSYIFFVDLNGHIEEDNVRDALTMVKRKTSFYKFLGSYPEYVLEE</sequence>
<keyword evidence="4 9" id="KW-0028">Amino-acid biosynthesis</keyword>
<comment type="catalytic activity">
    <reaction evidence="8 9">
        <text>prephenate + H(+) = 3-phenylpyruvate + CO2 + H2O</text>
        <dbReference type="Rhea" id="RHEA:21648"/>
        <dbReference type="ChEBI" id="CHEBI:15377"/>
        <dbReference type="ChEBI" id="CHEBI:15378"/>
        <dbReference type="ChEBI" id="CHEBI:16526"/>
        <dbReference type="ChEBI" id="CHEBI:18005"/>
        <dbReference type="ChEBI" id="CHEBI:29934"/>
        <dbReference type="EC" id="4.2.1.51"/>
    </reaction>
</comment>
<evidence type="ECO:0000259" key="10">
    <source>
        <dbReference type="PROSITE" id="PS51171"/>
    </source>
</evidence>
<evidence type="ECO:0000313" key="14">
    <source>
        <dbReference type="Proteomes" id="UP000233534"/>
    </source>
</evidence>
<dbReference type="EC" id="4.2.1.51" evidence="2 9"/>
<dbReference type="InterPro" id="IPR045865">
    <property type="entry name" value="ACT-like_dom_sf"/>
</dbReference>
<evidence type="ECO:0000313" key="12">
    <source>
        <dbReference type="EMBL" id="AUG56233.1"/>
    </source>
</evidence>
<dbReference type="RefSeq" id="WP_101298657.1">
    <property type="nucleotide sequence ID" value="NZ_CP025197.1"/>
</dbReference>
<dbReference type="KEGG" id="hsc:HVS_01325"/>
<protein>
    <recommendedName>
        <fullName evidence="3 9">Prephenate dehydratase</fullName>
        <shortName evidence="9">PDT</shortName>
        <ecNumber evidence="2 9">4.2.1.51</ecNumber>
    </recommendedName>
</protein>
<keyword evidence="14" id="KW-1185">Reference proteome</keyword>
<dbReference type="PROSITE" id="PS51671">
    <property type="entry name" value="ACT"/>
    <property type="match status" value="1"/>
</dbReference>
<evidence type="ECO:0000313" key="15">
    <source>
        <dbReference type="Proteomes" id="UP000239720"/>
    </source>
</evidence>
<reference evidence="12 14" key="1">
    <citation type="submission" date="2017-12" db="EMBL/GenBank/DDBJ databases">
        <title>Complete genome sequence of Herbivorax saccincola GGR1, a novel Cellulosome-producing hydrolytic bacterium in a thermophilic biogas plant, established by Illumina and Nanopore MinION sequencing.</title>
        <authorList>
            <person name="Pechtl A."/>
            <person name="Ruckert C."/>
            <person name="Koeck D.E."/>
            <person name="Maus I."/>
            <person name="Winkler A."/>
            <person name="Kalinowski J."/>
            <person name="Puhler A."/>
            <person name="Schwarz W.W."/>
            <person name="Zverlov V.V."/>
            <person name="Schluter A."/>
            <person name="Liebl W."/>
        </authorList>
    </citation>
    <scope>NUCLEOTIDE SEQUENCE [LARGE SCALE GENOMIC DNA]</scope>
    <source>
        <strain evidence="12">GGR1</strain>
        <strain evidence="14">SR1</strain>
    </source>
</reference>
<dbReference type="PROSITE" id="PS00858">
    <property type="entry name" value="PREPHENATE_DEHYDR_2"/>
    <property type="match status" value="1"/>
</dbReference>
<dbReference type="PROSITE" id="PS51171">
    <property type="entry name" value="PREPHENATE_DEHYDR_3"/>
    <property type="match status" value="1"/>
</dbReference>
<evidence type="ECO:0000256" key="7">
    <source>
        <dbReference type="ARBA" id="ARBA00023239"/>
    </source>
</evidence>